<dbReference type="PANTHER" id="PTHR15380:SF2">
    <property type="entry name" value="CEROID-LIPOFUSCINOSIS NEURONAL PROTEIN 5"/>
    <property type="match status" value="1"/>
</dbReference>
<comment type="catalytic activity">
    <reaction evidence="12">
        <text>2 1-hexadecanoyl-sn-glycero-3-phospho-(1'-sn-glycerol) = 1-hexadecanoyl-sn-glycero-3-phospho-(3'-hexadecanoyl-1'-sn-glycerol) + sn-glycero-3-phospho-(1'-sn-glycerol)</text>
        <dbReference type="Rhea" id="RHEA:77607"/>
        <dbReference type="ChEBI" id="CHEBI:64717"/>
        <dbReference type="ChEBI" id="CHEBI:75158"/>
        <dbReference type="ChEBI" id="CHEBI:232639"/>
    </reaction>
    <physiologicalReaction direction="left-to-right" evidence="12">
        <dbReference type="Rhea" id="RHEA:77608"/>
    </physiologicalReaction>
</comment>
<evidence type="ECO:0000256" key="3">
    <source>
        <dbReference type="ARBA" id="ARBA00044494"/>
    </source>
</evidence>
<comment type="catalytic activity">
    <reaction evidence="9">
        <text>S-hexadecanoyl-L-cysteinyl-[protein] + H2O = L-cysteinyl-[protein] + hexadecanoate + H(+)</text>
        <dbReference type="Rhea" id="RHEA:19233"/>
        <dbReference type="Rhea" id="RHEA-COMP:10131"/>
        <dbReference type="Rhea" id="RHEA-COMP:11032"/>
        <dbReference type="ChEBI" id="CHEBI:7896"/>
        <dbReference type="ChEBI" id="CHEBI:15377"/>
        <dbReference type="ChEBI" id="CHEBI:15378"/>
        <dbReference type="ChEBI" id="CHEBI:29950"/>
        <dbReference type="ChEBI" id="CHEBI:74151"/>
        <dbReference type="EC" id="3.1.2.22"/>
    </reaction>
    <physiologicalReaction direction="left-to-right" evidence="9">
        <dbReference type="Rhea" id="RHEA:19234"/>
    </physiologicalReaction>
</comment>
<evidence type="ECO:0000256" key="12">
    <source>
        <dbReference type="ARBA" id="ARBA00051183"/>
    </source>
</evidence>
<evidence type="ECO:0000256" key="1">
    <source>
        <dbReference type="ARBA" id="ARBA00007028"/>
    </source>
</evidence>
<comment type="function">
    <text evidence="8">Catalyzes the synthesis of bis(monoacylglycero)phosphate (BMP) via transacylation of 2 molecules of lysophosphatidylglycerol (LPG). BMP also known as lysobisphosphatidic acid plays a key role in the formation of intraluminal vesicles and in maintaining intracellular cholesterol homeostasis. Can use only LPG as the exclusive lysophospholipid acyl donor for base exchange and displays BMP synthase activity towards various LPGs (LPG 14:0, LPG 16:0, LPG 18:0, LPG 18:1) with a higher preference for longer chain lengths. Plays a role in influencing the retrograde trafficking of lysosomal sorting receptors SORT1 and IGF2R from the endosomes to the trans-Golgi network by controlling the recruitment of retromer complex to the endosomal membrane. Regulates the localization and activation of RAB7A which is required to recruit the retromer complex to the endosomal membrane.</text>
</comment>
<evidence type="ECO:0000256" key="15">
    <source>
        <dbReference type="SAM" id="SignalP"/>
    </source>
</evidence>
<evidence type="ECO:0000256" key="14">
    <source>
        <dbReference type="ARBA" id="ARBA00051789"/>
    </source>
</evidence>
<dbReference type="PANTHER" id="PTHR15380">
    <property type="entry name" value="CEROID-LIPOFUSCINOSIS, NEURONAL 5"/>
    <property type="match status" value="1"/>
</dbReference>
<comment type="catalytic activity">
    <reaction evidence="10">
        <text>2 1-tetradecanoyl-sn-glycero-3-phospho-(1'-sn-glycerol) = 1-tetradecanoyl-sn-glycero-3-phospho-(3'-tetradecanoyl-1'-sn-glycerol) + sn-glycero-3-phospho-(1'-sn-glycerol)</text>
        <dbReference type="Rhea" id="RHEA:77611"/>
        <dbReference type="ChEBI" id="CHEBI:64717"/>
        <dbReference type="ChEBI" id="CHEBI:72826"/>
        <dbReference type="ChEBI" id="CHEBI:232640"/>
    </reaction>
    <physiologicalReaction direction="left-to-right" evidence="10">
        <dbReference type="Rhea" id="RHEA:77612"/>
    </physiologicalReaction>
</comment>
<dbReference type="GeneID" id="101859048"/>
<evidence type="ECO:0000256" key="4">
    <source>
        <dbReference type="ARBA" id="ARBA00044532"/>
    </source>
</evidence>
<dbReference type="RefSeq" id="XP_012943890.1">
    <property type="nucleotide sequence ID" value="XM_013088436.2"/>
</dbReference>
<name>A0ABM1AAC0_APLCA</name>
<evidence type="ECO:0000256" key="13">
    <source>
        <dbReference type="ARBA" id="ARBA00051553"/>
    </source>
</evidence>
<evidence type="ECO:0000256" key="7">
    <source>
        <dbReference type="ARBA" id="ARBA00044557"/>
    </source>
</evidence>
<evidence type="ECO:0000256" key="10">
    <source>
        <dbReference type="ARBA" id="ARBA00050455"/>
    </source>
</evidence>
<sequence>MSQSLVLLSSCIMLFFVSTVMSSYEVWPQPHRKYNGRPPTGAPYCQAGVIPFCPTGLRPNYMPTVKPDDELIVYAMKAPVWEFKFGSLLEKFHIMHDAIGFHHVQSGLNLTMEWYELFQLFNCTFPHEPKAGTLRWCNQGATCIYMGIDAKHWKENGTLAQVAEISGDVFNKFANWTETDNSTYPFYETWTVREKAGNNTVWFNPFDCASWVLRAFEKMHEFGAEFNQFVHLNYTKISLISGEPQYVGNSSTIYEDPDTLKKLIQFYSNFQHYDNYFTMLENLLLFIMKFVVDDTFYLFYNDQYWKLPLKSPYIELTYDEVPLPS</sequence>
<feature type="chain" id="PRO_5045940816" description="Bis(monoacylglycero)phosphate synthase CLN5" evidence="15">
    <location>
        <begin position="23"/>
        <end position="325"/>
    </location>
</feature>
<dbReference type="Pfam" id="PF15014">
    <property type="entry name" value="CLN5"/>
    <property type="match status" value="1"/>
</dbReference>
<feature type="signal peptide" evidence="15">
    <location>
        <begin position="1"/>
        <end position="22"/>
    </location>
</feature>
<evidence type="ECO:0000313" key="17">
    <source>
        <dbReference type="RefSeq" id="XP_012943890.1"/>
    </source>
</evidence>
<comment type="catalytic activity">
    <reaction evidence="11">
        <text>2 1-(9Z-octadecenoyl)-sn-glycero-3-phospho-(1'-sn-glycerol) = 1-(9Z-octadecenoyl)-sn-glycero-3-phospho-(3'-(9Z-octadecenoyl)-1'-sn-glycerol) + sn-glycero-3-phospho-(1'-sn-glycerol)</text>
        <dbReference type="Rhea" id="RHEA:77599"/>
        <dbReference type="ChEBI" id="CHEBI:64717"/>
        <dbReference type="ChEBI" id="CHEBI:72828"/>
        <dbReference type="ChEBI" id="CHEBI:232637"/>
    </reaction>
    <physiologicalReaction direction="left-to-right" evidence="11">
        <dbReference type="Rhea" id="RHEA:77600"/>
    </physiologicalReaction>
</comment>
<protein>
    <recommendedName>
        <fullName evidence="4">Bis(monoacylglycero)phosphate synthase CLN5</fullName>
    </recommendedName>
    <alternativeName>
        <fullName evidence="5">Ceroid-lipofuscinosis neuronal protein 5</fullName>
    </alternativeName>
    <alternativeName>
        <fullName evidence="7">Palmitoyl protein thioesterase CLN5</fullName>
    </alternativeName>
    <alternativeName>
        <fullName evidence="6">S-depalmitoylase CLN5</fullName>
    </alternativeName>
</protein>
<reference evidence="17" key="1">
    <citation type="submission" date="2025-08" db="UniProtKB">
        <authorList>
            <consortium name="RefSeq"/>
        </authorList>
    </citation>
    <scope>IDENTIFICATION</scope>
</reference>
<evidence type="ECO:0000256" key="11">
    <source>
        <dbReference type="ARBA" id="ARBA00051022"/>
    </source>
</evidence>
<evidence type="ECO:0000256" key="8">
    <source>
        <dbReference type="ARBA" id="ARBA00045492"/>
    </source>
</evidence>
<dbReference type="InterPro" id="IPR026138">
    <property type="entry name" value="CLN5"/>
</dbReference>
<gene>
    <name evidence="17" type="primary">LOC101859048</name>
</gene>
<evidence type="ECO:0000256" key="9">
    <source>
        <dbReference type="ARBA" id="ARBA00047409"/>
    </source>
</evidence>
<accession>A0ABM1AAC0</accession>
<comment type="similarity">
    <text evidence="1">Belongs to the CLN5 family.</text>
</comment>
<evidence type="ECO:0000256" key="5">
    <source>
        <dbReference type="ARBA" id="ARBA00044547"/>
    </source>
</evidence>
<comment type="catalytic activity">
    <reaction evidence="14">
        <text>2 1-octadecanoyl-sn-glycero-3-phospho-(1'-sn-glycerol) = 1-octadecanoyl-sn-glycero-3-phospho-(3'-octadecanoyl-1'-sn-glycerol) + sn-glycero-3-phospho-(1'-sn-glycerol)</text>
        <dbReference type="Rhea" id="RHEA:77603"/>
        <dbReference type="ChEBI" id="CHEBI:64717"/>
        <dbReference type="ChEBI" id="CHEBI:72827"/>
        <dbReference type="ChEBI" id="CHEBI:232638"/>
    </reaction>
    <physiologicalReaction direction="left-to-right" evidence="14">
        <dbReference type="Rhea" id="RHEA:77604"/>
    </physiologicalReaction>
</comment>
<keyword evidence="15" id="KW-0732">Signal</keyword>
<evidence type="ECO:0000256" key="6">
    <source>
        <dbReference type="ARBA" id="ARBA00044556"/>
    </source>
</evidence>
<proteinExistence type="inferred from homology"/>
<comment type="function">
    <text evidence="3">Exhibits palmitoyl protein thioesterase (S-depalmitoylation) activity in vitro and most likely plays a role in protein S-depalmitoylation.</text>
</comment>
<evidence type="ECO:0000256" key="2">
    <source>
        <dbReference type="ARBA" id="ARBA00023180"/>
    </source>
</evidence>
<organism evidence="16 17">
    <name type="scientific">Aplysia californica</name>
    <name type="common">California sea hare</name>
    <dbReference type="NCBI Taxonomy" id="6500"/>
    <lineage>
        <taxon>Eukaryota</taxon>
        <taxon>Metazoa</taxon>
        <taxon>Spiralia</taxon>
        <taxon>Lophotrochozoa</taxon>
        <taxon>Mollusca</taxon>
        <taxon>Gastropoda</taxon>
        <taxon>Heterobranchia</taxon>
        <taxon>Euthyneura</taxon>
        <taxon>Tectipleura</taxon>
        <taxon>Aplysiida</taxon>
        <taxon>Aplysioidea</taxon>
        <taxon>Aplysiidae</taxon>
        <taxon>Aplysia</taxon>
    </lineage>
</organism>
<keyword evidence="2" id="KW-0325">Glycoprotein</keyword>
<dbReference type="Proteomes" id="UP000694888">
    <property type="component" value="Unplaced"/>
</dbReference>
<evidence type="ECO:0000313" key="16">
    <source>
        <dbReference type="Proteomes" id="UP000694888"/>
    </source>
</evidence>
<comment type="catalytic activity">
    <reaction evidence="13">
        <text>2 1-acyl-sn-glycero-3-phospho-(1'-sn-glycerol) = 1-acyl-sn-glycero-3-phospho-(3'-acyl-sn-1'-glycerol) + sn-glycero-3-phospho-(1'-sn-glycerol)</text>
        <dbReference type="Rhea" id="RHEA:77619"/>
        <dbReference type="ChEBI" id="CHEBI:64717"/>
        <dbReference type="ChEBI" id="CHEBI:64840"/>
        <dbReference type="ChEBI" id="CHEBI:232628"/>
    </reaction>
    <physiologicalReaction direction="left-to-right" evidence="13">
        <dbReference type="Rhea" id="RHEA:77620"/>
    </physiologicalReaction>
</comment>
<keyword evidence="16" id="KW-1185">Reference proteome</keyword>